<dbReference type="Gene3D" id="1.10.540.10">
    <property type="entry name" value="Acyl-CoA dehydrogenase/oxidase, N-terminal domain"/>
    <property type="match status" value="1"/>
</dbReference>
<dbReference type="Proteomes" id="UP001161064">
    <property type="component" value="Unassembled WGS sequence"/>
</dbReference>
<evidence type="ECO:0000259" key="9">
    <source>
        <dbReference type="Pfam" id="PF02771"/>
    </source>
</evidence>
<feature type="domain" description="Acyl-CoA oxidase/dehydrogenase middle" evidence="8">
    <location>
        <begin position="134"/>
        <end position="209"/>
    </location>
</feature>
<dbReference type="SUPFAM" id="SSF56645">
    <property type="entry name" value="Acyl-CoA dehydrogenase NM domain-like"/>
    <property type="match status" value="1"/>
</dbReference>
<proteinExistence type="inferred from homology"/>
<dbReference type="Pfam" id="PF00441">
    <property type="entry name" value="Acyl-CoA_dh_1"/>
    <property type="match status" value="1"/>
</dbReference>
<evidence type="ECO:0000256" key="4">
    <source>
        <dbReference type="ARBA" id="ARBA00022827"/>
    </source>
</evidence>
<protein>
    <submittedName>
        <fullName evidence="10">Acyl-CoA dehydrogenase</fullName>
    </submittedName>
</protein>
<keyword evidence="4 6" id="KW-0274">FAD</keyword>
<dbReference type="Pfam" id="PF02771">
    <property type="entry name" value="Acyl-CoA_dh_N"/>
    <property type="match status" value="1"/>
</dbReference>
<comment type="cofactor">
    <cofactor evidence="1 6">
        <name>FAD</name>
        <dbReference type="ChEBI" id="CHEBI:57692"/>
    </cofactor>
</comment>
<evidence type="ECO:0000256" key="5">
    <source>
        <dbReference type="ARBA" id="ARBA00023002"/>
    </source>
</evidence>
<dbReference type="InterPro" id="IPR013786">
    <property type="entry name" value="AcylCoA_DH/ox_N"/>
</dbReference>
<gene>
    <name evidence="10" type="ORF">PsB1_0903</name>
</gene>
<dbReference type="Pfam" id="PF02770">
    <property type="entry name" value="Acyl-CoA_dh_M"/>
    <property type="match status" value="1"/>
</dbReference>
<feature type="domain" description="Acyl-CoA dehydrogenase/oxidase C-terminal" evidence="7">
    <location>
        <begin position="234"/>
        <end position="369"/>
    </location>
</feature>
<keyword evidence="5 6" id="KW-0560">Oxidoreductase</keyword>
<evidence type="ECO:0000256" key="2">
    <source>
        <dbReference type="ARBA" id="ARBA00009347"/>
    </source>
</evidence>
<comment type="caution">
    <text evidence="10">The sequence shown here is derived from an EMBL/GenBank/DDBJ whole genome shotgun (WGS) entry which is preliminary data.</text>
</comment>
<keyword evidence="3 6" id="KW-0285">Flavoprotein</keyword>
<dbReference type="InterPro" id="IPR037069">
    <property type="entry name" value="AcylCoA_DH/ox_N_sf"/>
</dbReference>
<dbReference type="Gene3D" id="2.40.110.10">
    <property type="entry name" value="Butyryl-CoA Dehydrogenase, subunit A, domain 2"/>
    <property type="match status" value="1"/>
</dbReference>
<evidence type="ECO:0000259" key="7">
    <source>
        <dbReference type="Pfam" id="PF00441"/>
    </source>
</evidence>
<keyword evidence="11" id="KW-1185">Reference proteome</keyword>
<dbReference type="InterPro" id="IPR009100">
    <property type="entry name" value="AcylCoA_DH/oxidase_NM_dom_sf"/>
</dbReference>
<dbReference type="PANTHER" id="PTHR43884">
    <property type="entry name" value="ACYL-COA DEHYDROGENASE"/>
    <property type="match status" value="1"/>
</dbReference>
<name>A0ABQ4PUT7_9PROT</name>
<dbReference type="InterPro" id="IPR036250">
    <property type="entry name" value="AcylCo_DH-like_C"/>
</dbReference>
<dbReference type="EMBL" id="BPFZ01000004">
    <property type="protein sequence ID" value="GIU66749.1"/>
    <property type="molecule type" value="Genomic_DNA"/>
</dbReference>
<evidence type="ECO:0000256" key="1">
    <source>
        <dbReference type="ARBA" id="ARBA00001974"/>
    </source>
</evidence>
<evidence type="ECO:0000256" key="3">
    <source>
        <dbReference type="ARBA" id="ARBA00022630"/>
    </source>
</evidence>
<evidence type="ECO:0000259" key="8">
    <source>
        <dbReference type="Pfam" id="PF02770"/>
    </source>
</evidence>
<comment type="similarity">
    <text evidence="2 6">Belongs to the acyl-CoA dehydrogenase family.</text>
</comment>
<reference evidence="10" key="2">
    <citation type="journal article" date="2023" name="ISME Commun">
        <title>Characterization of a bloom-associated alphaproteobacterial lineage, 'Candidatus Phycosocius': insights into freshwater algal-bacterial interactions.</title>
        <authorList>
            <person name="Tanabe Y."/>
            <person name="Yamaguchi H."/>
            <person name="Yoshida M."/>
            <person name="Kai A."/>
            <person name="Okazaki Y."/>
        </authorList>
    </citation>
    <scope>NUCLEOTIDE SEQUENCE</scope>
    <source>
        <strain evidence="10">BOTRYCO-1</strain>
    </source>
</reference>
<dbReference type="RefSeq" id="WP_284359382.1">
    <property type="nucleotide sequence ID" value="NZ_BPFZ01000004.1"/>
</dbReference>
<dbReference type="CDD" id="cd00567">
    <property type="entry name" value="ACAD"/>
    <property type="match status" value="1"/>
</dbReference>
<evidence type="ECO:0000313" key="10">
    <source>
        <dbReference type="EMBL" id="GIU66749.1"/>
    </source>
</evidence>
<evidence type="ECO:0000313" key="11">
    <source>
        <dbReference type="Proteomes" id="UP001161064"/>
    </source>
</evidence>
<dbReference type="Gene3D" id="1.20.140.10">
    <property type="entry name" value="Butyryl-CoA Dehydrogenase, subunit A, domain 3"/>
    <property type="match status" value="1"/>
</dbReference>
<reference evidence="10" key="1">
    <citation type="submission" date="2021-05" db="EMBL/GenBank/DDBJ databases">
        <authorList>
            <person name="Tanabe Y."/>
        </authorList>
    </citation>
    <scope>NUCLEOTIDE SEQUENCE</scope>
    <source>
        <strain evidence="10">BOTRYCO-1</strain>
    </source>
</reference>
<dbReference type="InterPro" id="IPR006091">
    <property type="entry name" value="Acyl-CoA_Oxase/DH_mid-dom"/>
</dbReference>
<dbReference type="InterPro" id="IPR046373">
    <property type="entry name" value="Acyl-CoA_Oxase/DH_mid-dom_sf"/>
</dbReference>
<feature type="domain" description="Acyl-CoA dehydrogenase/oxidase N-terminal" evidence="9">
    <location>
        <begin position="6"/>
        <end position="117"/>
    </location>
</feature>
<dbReference type="SUPFAM" id="SSF47203">
    <property type="entry name" value="Acyl-CoA dehydrogenase C-terminal domain-like"/>
    <property type="match status" value="1"/>
</dbReference>
<accession>A0ABQ4PUT7</accession>
<organism evidence="10 11">
    <name type="scientific">Candidatus Phycosocius spiralis</name>
    <dbReference type="NCBI Taxonomy" id="2815099"/>
    <lineage>
        <taxon>Bacteria</taxon>
        <taxon>Pseudomonadati</taxon>
        <taxon>Pseudomonadota</taxon>
        <taxon>Alphaproteobacteria</taxon>
        <taxon>Caulobacterales</taxon>
        <taxon>Caulobacterales incertae sedis</taxon>
        <taxon>Candidatus Phycosocius</taxon>
    </lineage>
</organism>
<dbReference type="PANTHER" id="PTHR43884:SF20">
    <property type="entry name" value="ACYL-COA DEHYDROGENASE FADE28"/>
    <property type="match status" value="1"/>
</dbReference>
<dbReference type="InterPro" id="IPR009075">
    <property type="entry name" value="AcylCo_DH/oxidase_C"/>
</dbReference>
<sequence>MTLSLTEDQALLKDVADGFFADKAPVNAMRAMRDSQSTFEPALWAEIGAMGFAGALIDEAYGGSGMGMRAMGLALEAQARTLGTSPLFQTGLIGAIAFDFFATPDQKAQYLHLIGSGQLRLALAFDEGAHHAPSQIATRAVKTASGWQIEGKKRFVQGGNHADLLLVCARIDEGSAQDLALFLVDPKAKGVAVTPRESVDSRDWADISFTVAEVMDAACLGGGVLDPAKLDLMLDYCRLGICCEMLGLISACFDMTHEYLKTRTQFGQLIGSFQALQHRAAAMLVEIELTKSCVVGAFEALETGKDVGQAVSLAKARTGETLQLVSNETIQLHGGIGMTDAHDSGLYIKRARVLEAQFGSSAFHRDRWAKLEGY</sequence>
<evidence type="ECO:0000256" key="6">
    <source>
        <dbReference type="RuleBase" id="RU362125"/>
    </source>
</evidence>